<organism evidence="2 3">
    <name type="scientific">Nepenthes gracilis</name>
    <name type="common">Slender pitcher plant</name>
    <dbReference type="NCBI Taxonomy" id="150966"/>
    <lineage>
        <taxon>Eukaryota</taxon>
        <taxon>Viridiplantae</taxon>
        <taxon>Streptophyta</taxon>
        <taxon>Embryophyta</taxon>
        <taxon>Tracheophyta</taxon>
        <taxon>Spermatophyta</taxon>
        <taxon>Magnoliopsida</taxon>
        <taxon>eudicotyledons</taxon>
        <taxon>Gunneridae</taxon>
        <taxon>Pentapetalae</taxon>
        <taxon>Caryophyllales</taxon>
        <taxon>Nepenthaceae</taxon>
        <taxon>Nepenthes</taxon>
    </lineage>
</organism>
<dbReference type="Proteomes" id="UP001279734">
    <property type="component" value="Unassembled WGS sequence"/>
</dbReference>
<proteinExistence type="predicted"/>
<feature type="signal peptide" evidence="1">
    <location>
        <begin position="1"/>
        <end position="24"/>
    </location>
</feature>
<name>A0AAD3XYZ3_NEPGR</name>
<protein>
    <recommendedName>
        <fullName evidence="4">Secreted protein</fullName>
    </recommendedName>
</protein>
<sequence>MRERWSFSLGFLSGVVVGLLGASANRDRPSSLPLGPTVVPSMGSSQVACSLSVSGVTPPKVSHQIIGTLILQVG</sequence>
<evidence type="ECO:0008006" key="4">
    <source>
        <dbReference type="Google" id="ProtNLM"/>
    </source>
</evidence>
<dbReference type="EMBL" id="BSYO01000023">
    <property type="protein sequence ID" value="GMH21450.1"/>
    <property type="molecule type" value="Genomic_DNA"/>
</dbReference>
<evidence type="ECO:0000313" key="2">
    <source>
        <dbReference type="EMBL" id="GMH21450.1"/>
    </source>
</evidence>
<reference evidence="2" key="1">
    <citation type="submission" date="2023-05" db="EMBL/GenBank/DDBJ databases">
        <title>Nepenthes gracilis genome sequencing.</title>
        <authorList>
            <person name="Fukushima K."/>
        </authorList>
    </citation>
    <scope>NUCLEOTIDE SEQUENCE</scope>
    <source>
        <strain evidence="2">SING2019-196</strain>
    </source>
</reference>
<dbReference type="AlphaFoldDB" id="A0AAD3XYZ3"/>
<evidence type="ECO:0000256" key="1">
    <source>
        <dbReference type="SAM" id="SignalP"/>
    </source>
</evidence>
<accession>A0AAD3XYZ3</accession>
<gene>
    <name evidence="2" type="ORF">Nepgr_023292</name>
</gene>
<keyword evidence="3" id="KW-1185">Reference proteome</keyword>
<feature type="chain" id="PRO_5042127470" description="Secreted protein" evidence="1">
    <location>
        <begin position="25"/>
        <end position="74"/>
    </location>
</feature>
<comment type="caution">
    <text evidence="2">The sequence shown here is derived from an EMBL/GenBank/DDBJ whole genome shotgun (WGS) entry which is preliminary data.</text>
</comment>
<keyword evidence="1" id="KW-0732">Signal</keyword>
<evidence type="ECO:0000313" key="3">
    <source>
        <dbReference type="Proteomes" id="UP001279734"/>
    </source>
</evidence>